<protein>
    <submittedName>
        <fullName evidence="1">Uncharacterized protein</fullName>
    </submittedName>
</protein>
<evidence type="ECO:0000313" key="1">
    <source>
        <dbReference type="EMBL" id="PYE76358.1"/>
    </source>
</evidence>
<dbReference type="EMBL" id="QJTC01000013">
    <property type="protein sequence ID" value="PYE76358.1"/>
    <property type="molecule type" value="Genomic_DNA"/>
</dbReference>
<comment type="caution">
    <text evidence="1">The sequence shown here is derived from an EMBL/GenBank/DDBJ whole genome shotgun (WGS) entry which is preliminary data.</text>
</comment>
<organism evidence="1 2">
    <name type="scientific">Xylophilus ampelinus</name>
    <dbReference type="NCBI Taxonomy" id="54067"/>
    <lineage>
        <taxon>Bacteria</taxon>
        <taxon>Pseudomonadati</taxon>
        <taxon>Pseudomonadota</taxon>
        <taxon>Betaproteobacteria</taxon>
        <taxon>Burkholderiales</taxon>
        <taxon>Xylophilus</taxon>
    </lineage>
</organism>
<dbReference type="RefSeq" id="WP_110465841.1">
    <property type="nucleotide sequence ID" value="NZ_QJTC01000013.1"/>
</dbReference>
<dbReference type="AlphaFoldDB" id="A0A318SGF8"/>
<gene>
    <name evidence="1" type="ORF">DFQ15_11346</name>
</gene>
<evidence type="ECO:0000313" key="2">
    <source>
        <dbReference type="Proteomes" id="UP000247540"/>
    </source>
</evidence>
<sequence>MACIESCRRKSSSGCGLATVGDVTQRRGTNQAILVESVFNSFNAKAALFAVDEYFEASGERPPLIINSGPVRACFLLNHCLLAQPASCAVTVIKRGLPGNIAQAKKMPFD</sequence>
<dbReference type="OrthoDB" id="9803687at2"/>
<name>A0A318SGF8_9BURK</name>
<keyword evidence="2" id="KW-1185">Reference proteome</keyword>
<reference evidence="1 2" key="1">
    <citation type="submission" date="2018-06" db="EMBL/GenBank/DDBJ databases">
        <title>Genomic Encyclopedia of Type Strains, Phase III (KMG-III): the genomes of soil and plant-associated and newly described type strains.</title>
        <authorList>
            <person name="Whitman W."/>
        </authorList>
    </citation>
    <scope>NUCLEOTIDE SEQUENCE [LARGE SCALE GENOMIC DNA]</scope>
    <source>
        <strain evidence="1 2">CECT 7646</strain>
    </source>
</reference>
<dbReference type="Proteomes" id="UP000247540">
    <property type="component" value="Unassembled WGS sequence"/>
</dbReference>
<proteinExistence type="predicted"/>
<accession>A0A318SGF8</accession>